<evidence type="ECO:0000256" key="11">
    <source>
        <dbReference type="HAMAP-Rule" id="MF_00920"/>
    </source>
</evidence>
<organism evidence="14 15">
    <name type="scientific">Syntrophotalea carbinolica (strain DSM 2380 / NBRC 103641 / GraBd1)</name>
    <name type="common">Pelobacter carbinolicus</name>
    <dbReference type="NCBI Taxonomy" id="338963"/>
    <lineage>
        <taxon>Bacteria</taxon>
        <taxon>Pseudomonadati</taxon>
        <taxon>Thermodesulfobacteriota</taxon>
        <taxon>Desulfuromonadia</taxon>
        <taxon>Desulfuromonadales</taxon>
        <taxon>Syntrophotaleaceae</taxon>
        <taxon>Syntrophotalea</taxon>
    </lineage>
</organism>
<evidence type="ECO:0000256" key="3">
    <source>
        <dbReference type="ARBA" id="ARBA00022490"/>
    </source>
</evidence>
<keyword evidence="12" id="KW-1133">Transmembrane helix</keyword>
<dbReference type="Gene3D" id="1.20.120.140">
    <property type="entry name" value="Signal recognition particle SRP54, nucleotide-binding domain"/>
    <property type="match status" value="1"/>
</dbReference>
<proteinExistence type="inferred from homology"/>
<dbReference type="CDD" id="cd17874">
    <property type="entry name" value="FtsY"/>
    <property type="match status" value="1"/>
</dbReference>
<feature type="transmembrane region" description="Helical" evidence="12">
    <location>
        <begin position="28"/>
        <end position="49"/>
    </location>
</feature>
<dbReference type="InterPro" id="IPR042101">
    <property type="entry name" value="SRP54_N_sf"/>
</dbReference>
<evidence type="ECO:0000256" key="12">
    <source>
        <dbReference type="SAM" id="Phobius"/>
    </source>
</evidence>
<name>Q3A214_SYNC1</name>
<evidence type="ECO:0000256" key="6">
    <source>
        <dbReference type="ARBA" id="ARBA00023134"/>
    </source>
</evidence>
<dbReference type="NCBIfam" id="TIGR00064">
    <property type="entry name" value="ftsY"/>
    <property type="match status" value="1"/>
</dbReference>
<dbReference type="GO" id="GO:0005047">
    <property type="term" value="F:signal recognition particle binding"/>
    <property type="evidence" value="ECO:0007669"/>
    <property type="project" value="TreeGrafter"/>
</dbReference>
<evidence type="ECO:0000256" key="9">
    <source>
        <dbReference type="ARBA" id="ARBA00048027"/>
    </source>
</evidence>
<keyword evidence="5 11" id="KW-0378">Hydrolase</keyword>
<feature type="binding site" evidence="11">
    <location>
        <begin position="421"/>
        <end position="424"/>
    </location>
    <ligand>
        <name>GTP</name>
        <dbReference type="ChEBI" id="CHEBI:37565"/>
    </ligand>
</feature>
<keyword evidence="15" id="KW-1185">Reference proteome</keyword>
<dbReference type="Gene3D" id="3.40.50.300">
    <property type="entry name" value="P-loop containing nucleotide triphosphate hydrolases"/>
    <property type="match status" value="1"/>
</dbReference>
<dbReference type="STRING" id="338963.Pcar_2354"/>
<dbReference type="GO" id="GO:0003924">
    <property type="term" value="F:GTPase activity"/>
    <property type="evidence" value="ECO:0007669"/>
    <property type="project" value="UniProtKB-UniRule"/>
</dbReference>
<reference evidence="14 15" key="2">
    <citation type="journal article" date="2012" name="BMC Genomics">
        <title>The genome of Pelobacter carbinolicus reveals surprising metabolic capabilities and physiological features.</title>
        <authorList>
            <person name="Aklujkar M."/>
            <person name="Haveman S.A."/>
            <person name="Didonato R.Jr."/>
            <person name="Chertkov O."/>
            <person name="Han C.S."/>
            <person name="Land M.L."/>
            <person name="Brown P."/>
            <person name="Lovley D.R."/>
        </authorList>
    </citation>
    <scope>NUCLEOTIDE SEQUENCE [LARGE SCALE GENOMIC DNA]</scope>
    <source>
        <strain evidence="15">DSM 2380 / NBRC 103641 / GraBd1</strain>
    </source>
</reference>
<dbReference type="InterPro" id="IPR000897">
    <property type="entry name" value="SRP54_GTPase_dom"/>
</dbReference>
<dbReference type="OrthoDB" id="9804720at2"/>
<evidence type="ECO:0000313" key="14">
    <source>
        <dbReference type="EMBL" id="ABA89593.1"/>
    </source>
</evidence>
<dbReference type="PROSITE" id="PS00300">
    <property type="entry name" value="SRP54"/>
    <property type="match status" value="1"/>
</dbReference>
<dbReference type="SMART" id="SM00382">
    <property type="entry name" value="AAA"/>
    <property type="match status" value="1"/>
</dbReference>
<dbReference type="AlphaFoldDB" id="Q3A214"/>
<accession>Q3A214</accession>
<dbReference type="Proteomes" id="UP000002534">
    <property type="component" value="Chromosome"/>
</dbReference>
<feature type="binding site" evidence="11">
    <location>
        <begin position="275"/>
        <end position="282"/>
    </location>
    <ligand>
        <name>GTP</name>
        <dbReference type="ChEBI" id="CHEBI:37565"/>
    </ligand>
</feature>
<evidence type="ECO:0000313" key="15">
    <source>
        <dbReference type="Proteomes" id="UP000002534"/>
    </source>
</evidence>
<dbReference type="PANTHER" id="PTHR43134:SF1">
    <property type="entry name" value="SIGNAL RECOGNITION PARTICLE RECEPTOR SUBUNIT ALPHA"/>
    <property type="match status" value="1"/>
</dbReference>
<keyword evidence="7 11" id="KW-0472">Membrane</keyword>
<dbReference type="GO" id="GO:0006614">
    <property type="term" value="P:SRP-dependent cotranslational protein targeting to membrane"/>
    <property type="evidence" value="ECO:0007669"/>
    <property type="project" value="InterPro"/>
</dbReference>
<dbReference type="EC" id="3.6.5.4" evidence="11"/>
<dbReference type="GO" id="GO:0005737">
    <property type="term" value="C:cytoplasm"/>
    <property type="evidence" value="ECO:0007669"/>
    <property type="project" value="UniProtKB-SubCell"/>
</dbReference>
<dbReference type="eggNOG" id="COG0552">
    <property type="taxonomic scope" value="Bacteria"/>
</dbReference>
<dbReference type="InterPro" id="IPR013822">
    <property type="entry name" value="Signal_recog_particl_SRP54_hlx"/>
</dbReference>
<dbReference type="SMART" id="SM00963">
    <property type="entry name" value="SRP54_N"/>
    <property type="match status" value="1"/>
</dbReference>
<comment type="similarity">
    <text evidence="11">Belongs to the GTP-binding SRP family. FtsY subfamily.</text>
</comment>
<gene>
    <name evidence="11 14" type="primary">ftsY</name>
    <name evidence="14" type="ordered locus">Pcar_2354</name>
</gene>
<keyword evidence="8 11" id="KW-0675">Receptor</keyword>
<dbReference type="GO" id="GO:0005525">
    <property type="term" value="F:GTP binding"/>
    <property type="evidence" value="ECO:0007669"/>
    <property type="project" value="UniProtKB-UniRule"/>
</dbReference>
<dbReference type="PANTHER" id="PTHR43134">
    <property type="entry name" value="SIGNAL RECOGNITION PARTICLE RECEPTOR SUBUNIT ALPHA"/>
    <property type="match status" value="1"/>
</dbReference>
<dbReference type="KEGG" id="pca:Pcar_2354"/>
<feature type="domain" description="SRP54-type proteins GTP-binding" evidence="13">
    <location>
        <begin position="442"/>
        <end position="455"/>
    </location>
</feature>
<comment type="subcellular location">
    <subcellularLocation>
        <location evidence="11">Cell inner membrane</location>
        <topology evidence="11">Peripheral membrane protein</topology>
        <orientation evidence="11">Cytoplasmic side</orientation>
    </subcellularLocation>
    <subcellularLocation>
        <location evidence="11">Cytoplasm</location>
    </subcellularLocation>
    <subcellularLocation>
        <location evidence="1">Cell membrane</location>
        <topology evidence="1">Peripheral membrane protein</topology>
        <orientation evidence="1">Cytoplasmic side</orientation>
    </subcellularLocation>
</comment>
<dbReference type="InterPro" id="IPR004390">
    <property type="entry name" value="SR_rcpt_FtsY"/>
</dbReference>
<dbReference type="HAMAP" id="MF_00920">
    <property type="entry name" value="FtsY"/>
    <property type="match status" value="1"/>
</dbReference>
<evidence type="ECO:0000256" key="5">
    <source>
        <dbReference type="ARBA" id="ARBA00022801"/>
    </source>
</evidence>
<evidence type="ECO:0000256" key="8">
    <source>
        <dbReference type="ARBA" id="ARBA00023170"/>
    </source>
</evidence>
<dbReference type="Pfam" id="PF02881">
    <property type="entry name" value="SRP54_N"/>
    <property type="match status" value="1"/>
</dbReference>
<comment type="function">
    <text evidence="10">Involved in targeting and insertion of nascent membrane proteins into the cytoplasmic membrane. Acts as a receptor for the complex formed by the signal recognition particle (SRP) and the ribosome-nascent chain (RNC). Interaction with SRP-RNC leads to the transfer of the RNC complex to the Sec translocase for insertion into the membrane, the hydrolysis of GTP by both Ffh and FtsY, and the dissociation of the SRP-FtsY complex into the individual components.</text>
</comment>
<dbReference type="SUPFAM" id="SSF52540">
    <property type="entry name" value="P-loop containing nucleoside triphosphate hydrolases"/>
    <property type="match status" value="1"/>
</dbReference>
<dbReference type="RefSeq" id="WP_011342115.1">
    <property type="nucleotide sequence ID" value="NC_007498.2"/>
</dbReference>
<dbReference type="SMART" id="SM00962">
    <property type="entry name" value="SRP54"/>
    <property type="match status" value="1"/>
</dbReference>
<dbReference type="InterPro" id="IPR003593">
    <property type="entry name" value="AAA+_ATPase"/>
</dbReference>
<dbReference type="Pfam" id="PF00448">
    <property type="entry name" value="SRP54"/>
    <property type="match status" value="1"/>
</dbReference>
<keyword evidence="6 11" id="KW-0342">GTP-binding</keyword>
<dbReference type="HOGENOM" id="CLU_009301_4_2_7"/>
<evidence type="ECO:0000256" key="7">
    <source>
        <dbReference type="ARBA" id="ARBA00023136"/>
    </source>
</evidence>
<dbReference type="InterPro" id="IPR027417">
    <property type="entry name" value="P-loop_NTPase"/>
</dbReference>
<comment type="subunit">
    <text evidence="11">Part of the signal recognition particle protein translocation system, which is composed of SRP and FtsY.</text>
</comment>
<evidence type="ECO:0000256" key="1">
    <source>
        <dbReference type="ARBA" id="ARBA00004413"/>
    </source>
</evidence>
<keyword evidence="11" id="KW-0997">Cell inner membrane</keyword>
<dbReference type="FunFam" id="1.20.120.140:FF:000002">
    <property type="entry name" value="Signal recognition particle receptor FtsY"/>
    <property type="match status" value="1"/>
</dbReference>
<keyword evidence="2 11" id="KW-1003">Cell membrane</keyword>
<evidence type="ECO:0000259" key="13">
    <source>
        <dbReference type="PROSITE" id="PS00300"/>
    </source>
</evidence>
<evidence type="ECO:0000256" key="4">
    <source>
        <dbReference type="ARBA" id="ARBA00022741"/>
    </source>
</evidence>
<keyword evidence="3 11" id="KW-0963">Cytoplasm</keyword>
<dbReference type="EMBL" id="CP000142">
    <property type="protein sequence ID" value="ABA89593.1"/>
    <property type="molecule type" value="Genomic_DNA"/>
</dbReference>
<sequence>MKDMFFRCIEWLVNVLGRMGVPESHRTLTATVVLWSAVALVVILSFMLVRRLRRPASREITDKTEPVVEEPVVEEPVVEEPVVEEPVVEEPVVEEPVVEEPVVEEPVVEEPVVEEPVVEEPVVEEPVVEEPVVEEPVVEEPVVEEPVVEEPVVEEPVVEEPVVEEPVSLFQRMRTGLAKTQASLVGRIDALLRGCQGVDEELLEELEEILITADLGMKTTQQLIQSLEMRLDKGQLNDPDVLREALKGEIRDRLMQESAPLDPQRATPFVIMVVGVNGVGKTTTIGKLAHQYVQQGKKVLVGAGDTFRAAAAEQLEVWGQRAGVEVIRQAAGSDPAAVAFDAIKAAQARKADVLLLDTAGRLHTKVNLMEELKKIRRVLDREMPGAPHETLLVVDATTGQNALVQARLFQEAVSVSGLALTKLDGTARGGMLVAIGGELGLPIHYVGIGEGIEDLRPFDPDLFVEALFRQDG</sequence>
<dbReference type="FunFam" id="3.40.50.300:FF:000053">
    <property type="entry name" value="Signal recognition particle receptor FtsY"/>
    <property type="match status" value="1"/>
</dbReference>
<keyword evidence="12" id="KW-0812">Transmembrane</keyword>
<keyword evidence="4 11" id="KW-0547">Nucleotide-binding</keyword>
<comment type="catalytic activity">
    <reaction evidence="9 11">
        <text>GTP + H2O = GDP + phosphate + H(+)</text>
        <dbReference type="Rhea" id="RHEA:19669"/>
        <dbReference type="ChEBI" id="CHEBI:15377"/>
        <dbReference type="ChEBI" id="CHEBI:15378"/>
        <dbReference type="ChEBI" id="CHEBI:37565"/>
        <dbReference type="ChEBI" id="CHEBI:43474"/>
        <dbReference type="ChEBI" id="CHEBI:58189"/>
        <dbReference type="EC" id="3.6.5.4"/>
    </reaction>
</comment>
<protein>
    <recommendedName>
        <fullName evidence="11">Signal recognition particle receptor FtsY</fullName>
        <shortName evidence="11">SRP receptor</shortName>
        <ecNumber evidence="11">3.6.5.4</ecNumber>
    </recommendedName>
</protein>
<evidence type="ECO:0000256" key="10">
    <source>
        <dbReference type="ARBA" id="ARBA00053570"/>
    </source>
</evidence>
<dbReference type="SUPFAM" id="SSF47364">
    <property type="entry name" value="Domain of the SRP/SRP receptor G-proteins"/>
    <property type="match status" value="1"/>
</dbReference>
<dbReference type="InterPro" id="IPR036225">
    <property type="entry name" value="SRP/SRP_N"/>
</dbReference>
<reference evidence="15" key="1">
    <citation type="submission" date="2005-10" db="EMBL/GenBank/DDBJ databases">
        <title>Complete sequence of Pelobacter carbinolicus DSM 2380.</title>
        <authorList>
            <person name="Copeland A."/>
            <person name="Lucas S."/>
            <person name="Lapidus A."/>
            <person name="Barry K."/>
            <person name="Detter J.C."/>
            <person name="Glavina T."/>
            <person name="Hammon N."/>
            <person name="Israni S."/>
            <person name="Pitluck S."/>
            <person name="Chertkov O."/>
            <person name="Schmutz J."/>
            <person name="Larimer F."/>
            <person name="Land M."/>
            <person name="Kyrpides N."/>
            <person name="Ivanova N."/>
            <person name="Richardson P."/>
        </authorList>
    </citation>
    <scope>NUCLEOTIDE SEQUENCE [LARGE SCALE GENOMIC DNA]</scope>
    <source>
        <strain evidence="15">DSM 2380 / NBRC 103641 / GraBd1</strain>
    </source>
</reference>
<evidence type="ECO:0000256" key="2">
    <source>
        <dbReference type="ARBA" id="ARBA00022475"/>
    </source>
</evidence>
<dbReference type="GO" id="GO:0005886">
    <property type="term" value="C:plasma membrane"/>
    <property type="evidence" value="ECO:0007669"/>
    <property type="project" value="UniProtKB-SubCell"/>
</dbReference>
<feature type="binding site" evidence="11">
    <location>
        <begin position="357"/>
        <end position="361"/>
    </location>
    <ligand>
        <name>GTP</name>
        <dbReference type="ChEBI" id="CHEBI:37565"/>
    </ligand>
</feature>